<dbReference type="GeneID" id="300574053"/>
<dbReference type="RefSeq" id="XP_073561794.1">
    <property type="nucleotide sequence ID" value="XM_073699603.1"/>
</dbReference>
<accession>A0ABY2HFL1</accession>
<dbReference type="Proteomes" id="UP001642720">
    <property type="component" value="Unassembled WGS sequence"/>
</dbReference>
<name>A0ABY2HFL1_9HYPO</name>
<gene>
    <name evidence="1" type="ORF">CCMA1212_002211</name>
</gene>
<organism evidence="1 2">
    <name type="scientific">Trichoderma ghanense</name>
    <dbReference type="NCBI Taxonomy" id="65468"/>
    <lineage>
        <taxon>Eukaryota</taxon>
        <taxon>Fungi</taxon>
        <taxon>Dikarya</taxon>
        <taxon>Ascomycota</taxon>
        <taxon>Pezizomycotina</taxon>
        <taxon>Sordariomycetes</taxon>
        <taxon>Hypocreomycetidae</taxon>
        <taxon>Hypocreales</taxon>
        <taxon>Hypocreaceae</taxon>
        <taxon>Trichoderma</taxon>
    </lineage>
</organism>
<evidence type="ECO:0000313" key="2">
    <source>
        <dbReference type="Proteomes" id="UP001642720"/>
    </source>
</evidence>
<comment type="caution">
    <text evidence="1">The sequence shown here is derived from an EMBL/GenBank/DDBJ whole genome shotgun (WGS) entry which is preliminary data.</text>
</comment>
<dbReference type="EMBL" id="PPTA01000002">
    <property type="protein sequence ID" value="TFB05593.1"/>
    <property type="molecule type" value="Genomic_DNA"/>
</dbReference>
<reference evidence="1 2" key="1">
    <citation type="submission" date="2018-01" db="EMBL/GenBank/DDBJ databases">
        <title>Genome characterization of the sugarcane-associated fungus Trichoderma ghanense CCMA-1212 and their application in lignocelulose bioconversion.</title>
        <authorList>
            <person name="Steindorff A.S."/>
            <person name="Mendes T.D."/>
            <person name="Vilela E.S.D."/>
            <person name="Rodrigues D.S."/>
            <person name="Formighieri E.F."/>
            <person name="Melo I.S."/>
            <person name="Favaro L.C.L."/>
        </authorList>
    </citation>
    <scope>NUCLEOTIDE SEQUENCE [LARGE SCALE GENOMIC DNA]</scope>
    <source>
        <strain evidence="1 2">CCMA-1212</strain>
    </source>
</reference>
<protein>
    <submittedName>
        <fullName evidence="1">Uncharacterized protein</fullName>
    </submittedName>
</protein>
<proteinExistence type="predicted"/>
<evidence type="ECO:0000313" key="1">
    <source>
        <dbReference type="EMBL" id="TFB05593.1"/>
    </source>
</evidence>
<sequence>MANRCARHQSGDTSLIPWLAFASTPQYAALEAMCLIRYHRLLSRSLDRGPMIHGKGHMQCHISLCLSDPLDRGPDDLDAELGSGAVIGARASDEAAAY</sequence>
<keyword evidence="2" id="KW-1185">Reference proteome</keyword>